<organism evidence="1 2">
    <name type="scientific">Eucalyptus globulus</name>
    <name type="common">Tasmanian blue gum</name>
    <dbReference type="NCBI Taxonomy" id="34317"/>
    <lineage>
        <taxon>Eukaryota</taxon>
        <taxon>Viridiplantae</taxon>
        <taxon>Streptophyta</taxon>
        <taxon>Embryophyta</taxon>
        <taxon>Tracheophyta</taxon>
        <taxon>Spermatophyta</taxon>
        <taxon>Magnoliopsida</taxon>
        <taxon>eudicotyledons</taxon>
        <taxon>Gunneridae</taxon>
        <taxon>Pentapetalae</taxon>
        <taxon>rosids</taxon>
        <taxon>malvids</taxon>
        <taxon>Myrtales</taxon>
        <taxon>Myrtaceae</taxon>
        <taxon>Myrtoideae</taxon>
        <taxon>Eucalypteae</taxon>
        <taxon>Eucalyptus</taxon>
    </lineage>
</organism>
<feature type="non-terminal residue" evidence="1">
    <location>
        <position position="58"/>
    </location>
</feature>
<comment type="caution">
    <text evidence="1">The sequence shown here is derived from an EMBL/GenBank/DDBJ whole genome shotgun (WGS) entry which is preliminary data.</text>
</comment>
<dbReference type="AlphaFoldDB" id="A0ABD3LPW5"/>
<keyword evidence="2" id="KW-1185">Reference proteome</keyword>
<dbReference type="EMBL" id="JBJKBG010000001">
    <property type="protein sequence ID" value="KAL3753815.1"/>
    <property type="molecule type" value="Genomic_DNA"/>
</dbReference>
<evidence type="ECO:0000313" key="1">
    <source>
        <dbReference type="EMBL" id="KAL3753815.1"/>
    </source>
</evidence>
<feature type="non-terminal residue" evidence="1">
    <location>
        <position position="1"/>
    </location>
</feature>
<evidence type="ECO:0000313" key="2">
    <source>
        <dbReference type="Proteomes" id="UP001634007"/>
    </source>
</evidence>
<protein>
    <submittedName>
        <fullName evidence="1">Uncharacterized protein</fullName>
    </submittedName>
</protein>
<accession>A0ABD3LPW5</accession>
<name>A0ABD3LPW5_EUCGL</name>
<reference evidence="1 2" key="1">
    <citation type="submission" date="2024-11" db="EMBL/GenBank/DDBJ databases">
        <title>Chromosome-level genome assembly of Eucalyptus globulus Labill. provides insights into its genome evolution.</title>
        <authorList>
            <person name="Li X."/>
        </authorList>
    </citation>
    <scope>NUCLEOTIDE SEQUENCE [LARGE SCALE GENOMIC DNA]</scope>
    <source>
        <strain evidence="1">CL2024</strain>
        <tissue evidence="1">Fresh tender leaves</tissue>
    </source>
</reference>
<gene>
    <name evidence="1" type="ORF">ACJRO7_001109</name>
</gene>
<dbReference type="Proteomes" id="UP001634007">
    <property type="component" value="Unassembled WGS sequence"/>
</dbReference>
<sequence>GKFLRRKIGSGSKTTAATLPRDTHAAPLESFVTKVAEVIGSCKTMRDMALFWCRVVVE</sequence>
<proteinExistence type="predicted"/>